<evidence type="ECO:0000313" key="3">
    <source>
        <dbReference type="Proteomes" id="UP001279410"/>
    </source>
</evidence>
<gene>
    <name evidence="2" type="ORF">AKAME5_000046600</name>
</gene>
<keyword evidence="2" id="KW-0418">Kinase</keyword>
<comment type="caution">
    <text evidence="2">The sequence shown here is derived from an EMBL/GenBank/DDBJ whole genome shotgun (WGS) entry which is preliminary data.</text>
</comment>
<dbReference type="Proteomes" id="UP001279410">
    <property type="component" value="Unassembled WGS sequence"/>
</dbReference>
<dbReference type="EMBL" id="BRZM01000001">
    <property type="protein sequence ID" value="GLD46048.1"/>
    <property type="molecule type" value="Genomic_DNA"/>
</dbReference>
<name>A0AAD3M214_LATJO</name>
<organism evidence="2 3">
    <name type="scientific">Lates japonicus</name>
    <name type="common">Japanese lates</name>
    <dbReference type="NCBI Taxonomy" id="270547"/>
    <lineage>
        <taxon>Eukaryota</taxon>
        <taxon>Metazoa</taxon>
        <taxon>Chordata</taxon>
        <taxon>Craniata</taxon>
        <taxon>Vertebrata</taxon>
        <taxon>Euteleostomi</taxon>
        <taxon>Actinopterygii</taxon>
        <taxon>Neopterygii</taxon>
        <taxon>Teleostei</taxon>
        <taxon>Neoteleostei</taxon>
        <taxon>Acanthomorphata</taxon>
        <taxon>Carangaria</taxon>
        <taxon>Carangaria incertae sedis</taxon>
        <taxon>Centropomidae</taxon>
        <taxon>Lates</taxon>
    </lineage>
</organism>
<dbReference type="AlphaFoldDB" id="A0AAD3M214"/>
<evidence type="ECO:0000313" key="2">
    <source>
        <dbReference type="EMBL" id="GLD46048.1"/>
    </source>
</evidence>
<dbReference type="GO" id="GO:0016301">
    <property type="term" value="F:kinase activity"/>
    <property type="evidence" value="ECO:0007669"/>
    <property type="project" value="UniProtKB-KW"/>
</dbReference>
<protein>
    <submittedName>
        <fullName evidence="2">Serine/threonine-protein kinase WNK2-like protein</fullName>
    </submittedName>
</protein>
<feature type="region of interest" description="Disordered" evidence="1">
    <location>
        <begin position="1"/>
        <end position="61"/>
    </location>
</feature>
<sequence>MPIPMDELEQSLAVTMPTVLQGDDPPPPQSSLPTPFRRWTPSSQAKHLERERGHPGIHPSHSDYFCRRIAQILSFASQSPNLQTSEYSKCLPHPLPSGTSKRCIPSGPAYQKNHTDSLLLKDQRQSLPASLPTLPLSTAPPVLSSQAQASQIKLRPPHSHMDNNGARPGDSAVIVSQVVNRVDCPTLQLQSTTTRPKVSSVAPTNLSGIPPRYLPVASPSHYTSGGSLSTALSGTSTTNAHGSGCHRWQFTPPLALPPAR</sequence>
<proteinExistence type="predicted"/>
<feature type="compositionally biased region" description="Basic and acidic residues" evidence="1">
    <location>
        <begin position="46"/>
        <end position="61"/>
    </location>
</feature>
<evidence type="ECO:0000256" key="1">
    <source>
        <dbReference type="SAM" id="MobiDB-lite"/>
    </source>
</evidence>
<keyword evidence="2" id="KW-0808">Transferase</keyword>
<feature type="region of interest" description="Disordered" evidence="1">
    <location>
        <begin position="234"/>
        <end position="260"/>
    </location>
</feature>
<keyword evidence="3" id="KW-1185">Reference proteome</keyword>
<accession>A0AAD3M214</accession>
<reference evidence="2" key="1">
    <citation type="submission" date="2022-08" db="EMBL/GenBank/DDBJ databases">
        <title>Genome sequencing of akame (Lates japonicus).</title>
        <authorList>
            <person name="Hashiguchi Y."/>
            <person name="Takahashi H."/>
        </authorList>
    </citation>
    <scope>NUCLEOTIDE SEQUENCE</scope>
    <source>
        <strain evidence="2">Kochi</strain>
    </source>
</reference>